<comment type="similarity">
    <text evidence="1">Belongs to the PPC synthetase family.</text>
</comment>
<accession>A0AA35TAM7</accession>
<name>A0AA35TAM7_GEOBA</name>
<comment type="similarity">
    <text evidence="5">Belongs to the HFCD (homooligomeric flavin containing Cys decarboxylase) superfamily.</text>
</comment>
<dbReference type="NCBIfam" id="TIGR00521">
    <property type="entry name" value="coaBC_dfp"/>
    <property type="match status" value="1"/>
</dbReference>
<dbReference type="GO" id="GO:0004633">
    <property type="term" value="F:phosphopantothenoylcysteine decarboxylase activity"/>
    <property type="evidence" value="ECO:0007669"/>
    <property type="project" value="InterPro"/>
</dbReference>
<evidence type="ECO:0000313" key="8">
    <source>
        <dbReference type="EMBL" id="CAI8044058.1"/>
    </source>
</evidence>
<dbReference type="PANTHER" id="PTHR14359:SF6">
    <property type="entry name" value="PHOSPHOPANTOTHENOYLCYSTEINE DECARBOXYLASE"/>
    <property type="match status" value="1"/>
</dbReference>
<dbReference type="EMBL" id="CASHTH010003372">
    <property type="protein sequence ID" value="CAI8044058.1"/>
    <property type="molecule type" value="Genomic_DNA"/>
</dbReference>
<gene>
    <name evidence="8" type="ORF">GBAR_LOCUS24448</name>
</gene>
<evidence type="ECO:0000256" key="5">
    <source>
        <dbReference type="ARBA" id="ARBA00038350"/>
    </source>
</evidence>
<evidence type="ECO:0000259" key="6">
    <source>
        <dbReference type="Pfam" id="PF02441"/>
    </source>
</evidence>
<dbReference type="InterPro" id="IPR036551">
    <property type="entry name" value="Flavin_trans-like"/>
</dbReference>
<dbReference type="AlphaFoldDB" id="A0AA35TAM7"/>
<dbReference type="PANTHER" id="PTHR14359">
    <property type="entry name" value="HOMO-OLIGOMERIC FLAVIN CONTAINING CYS DECARBOXYLASE FAMILY"/>
    <property type="match status" value="1"/>
</dbReference>
<dbReference type="Gene3D" id="3.40.50.10300">
    <property type="entry name" value="CoaB-like"/>
    <property type="match status" value="1"/>
</dbReference>
<organism evidence="8 9">
    <name type="scientific">Geodia barretti</name>
    <name type="common">Barrett's horny sponge</name>
    <dbReference type="NCBI Taxonomy" id="519541"/>
    <lineage>
        <taxon>Eukaryota</taxon>
        <taxon>Metazoa</taxon>
        <taxon>Porifera</taxon>
        <taxon>Demospongiae</taxon>
        <taxon>Heteroscleromorpha</taxon>
        <taxon>Tetractinellida</taxon>
        <taxon>Astrophorina</taxon>
        <taxon>Geodiidae</taxon>
        <taxon>Geodia</taxon>
    </lineage>
</organism>
<evidence type="ECO:0000256" key="2">
    <source>
        <dbReference type="ARBA" id="ARBA00022793"/>
    </source>
</evidence>
<comment type="caution">
    <text evidence="8">The sequence shown here is derived from an EMBL/GenBank/DDBJ whole genome shotgun (WGS) entry which is preliminary data.</text>
</comment>
<keyword evidence="9" id="KW-1185">Reference proteome</keyword>
<dbReference type="Pfam" id="PF02441">
    <property type="entry name" value="Flavoprotein"/>
    <property type="match status" value="1"/>
</dbReference>
<evidence type="ECO:0000256" key="4">
    <source>
        <dbReference type="ARBA" id="ARBA00023239"/>
    </source>
</evidence>
<dbReference type="InterPro" id="IPR005252">
    <property type="entry name" value="CoaBC"/>
</dbReference>
<dbReference type="GO" id="GO:0010181">
    <property type="term" value="F:FMN binding"/>
    <property type="evidence" value="ECO:0007669"/>
    <property type="project" value="InterPro"/>
</dbReference>
<dbReference type="GO" id="GO:0071513">
    <property type="term" value="C:phosphopantothenoylcysteine decarboxylase complex"/>
    <property type="evidence" value="ECO:0007669"/>
    <property type="project" value="TreeGrafter"/>
</dbReference>
<feature type="domain" description="Flavoprotein" evidence="6">
    <location>
        <begin position="9"/>
        <end position="180"/>
    </location>
</feature>
<dbReference type="InterPro" id="IPR007085">
    <property type="entry name" value="DNA/pantothenate-metab_flavo_C"/>
</dbReference>
<dbReference type="InterPro" id="IPR003382">
    <property type="entry name" value="Flavoprotein"/>
</dbReference>
<keyword evidence="3" id="KW-0173">Coenzyme A biosynthesis</keyword>
<keyword evidence="2" id="KW-0210">Decarboxylase</keyword>
<evidence type="ECO:0000256" key="1">
    <source>
        <dbReference type="ARBA" id="ARBA00005703"/>
    </source>
</evidence>
<dbReference type="SUPFAM" id="SSF52507">
    <property type="entry name" value="Homo-oligomeric flavin-containing Cys decarboxylases, HFCD"/>
    <property type="match status" value="1"/>
</dbReference>
<evidence type="ECO:0000259" key="7">
    <source>
        <dbReference type="Pfam" id="PF04127"/>
    </source>
</evidence>
<dbReference type="Gene3D" id="3.40.50.1950">
    <property type="entry name" value="Flavin prenyltransferase-like"/>
    <property type="match status" value="1"/>
</dbReference>
<evidence type="ECO:0000256" key="3">
    <source>
        <dbReference type="ARBA" id="ARBA00022993"/>
    </source>
</evidence>
<reference evidence="8" key="1">
    <citation type="submission" date="2023-03" db="EMBL/GenBank/DDBJ databases">
        <authorList>
            <person name="Steffen K."/>
            <person name="Cardenas P."/>
        </authorList>
    </citation>
    <scope>NUCLEOTIDE SEQUENCE</scope>
</reference>
<dbReference type="Proteomes" id="UP001174909">
    <property type="component" value="Unassembled WGS sequence"/>
</dbReference>
<protein>
    <submittedName>
        <fullName evidence="8">Coenzyme A biosynthesis bifunctional protein CoaBC</fullName>
    </submittedName>
</protein>
<keyword evidence="4" id="KW-0456">Lyase</keyword>
<proteinExistence type="inferred from homology"/>
<dbReference type="GO" id="GO:0004632">
    <property type="term" value="F:phosphopantothenate--cysteine ligase activity"/>
    <property type="evidence" value="ECO:0007669"/>
    <property type="project" value="InterPro"/>
</dbReference>
<dbReference type="InterPro" id="IPR035929">
    <property type="entry name" value="CoaB-like_sf"/>
</dbReference>
<dbReference type="GO" id="GO:0015941">
    <property type="term" value="P:pantothenate catabolic process"/>
    <property type="evidence" value="ECO:0007669"/>
    <property type="project" value="InterPro"/>
</dbReference>
<dbReference type="SUPFAM" id="SSF102645">
    <property type="entry name" value="CoaB-like"/>
    <property type="match status" value="1"/>
</dbReference>
<feature type="domain" description="DNA/pantothenate metabolism flavoprotein C-terminal" evidence="7">
    <location>
        <begin position="188"/>
        <end position="267"/>
    </location>
</feature>
<dbReference type="Pfam" id="PF04127">
    <property type="entry name" value="DFP"/>
    <property type="match status" value="1"/>
</dbReference>
<dbReference type="GO" id="GO:0015937">
    <property type="term" value="P:coenzyme A biosynthetic process"/>
    <property type="evidence" value="ECO:0007669"/>
    <property type="project" value="UniProtKB-KW"/>
</dbReference>
<sequence length="272" mass="28439">MPDPLANKYIALGVTGSIACYKAVDLASKLTQAGVLVDVIMTREACQFLAPLTFQSITHRPVVTDVFDPQSELSIDHVAIAERADAVIVAPATANTIAKMAHGYADDALTTTILATQAPLIVAPAMDAHMYDNAATQQNVSILRERGCVIAGPASGRLASGLIGKGRLLETPALLGCLRQTLGRHGDLEGRRVVVSAGGTQEPIDPVRVIANHSSGKMGFALAEAARDRGATVSLVSAPTALPDPFGIKVVRVQTALQMLDALHSDAPMPTH</sequence>
<evidence type="ECO:0000313" key="9">
    <source>
        <dbReference type="Proteomes" id="UP001174909"/>
    </source>
</evidence>